<keyword evidence="2" id="KW-0812">Transmembrane</keyword>
<organism evidence="3 4">
    <name type="scientific">Shimia abyssi</name>
    <dbReference type="NCBI Taxonomy" id="1662395"/>
    <lineage>
        <taxon>Bacteria</taxon>
        <taxon>Pseudomonadati</taxon>
        <taxon>Pseudomonadota</taxon>
        <taxon>Alphaproteobacteria</taxon>
        <taxon>Rhodobacterales</taxon>
        <taxon>Roseobacteraceae</taxon>
    </lineage>
</organism>
<comment type="caution">
    <text evidence="3">The sequence shown here is derived from an EMBL/GenBank/DDBJ whole genome shotgun (WGS) entry which is preliminary data.</text>
</comment>
<keyword evidence="2" id="KW-1133">Transmembrane helix</keyword>
<dbReference type="RefSeq" id="WP_106609804.1">
    <property type="nucleotide sequence ID" value="NZ_PYGJ01000015.1"/>
</dbReference>
<dbReference type="AlphaFoldDB" id="A0A2P8F7I9"/>
<dbReference type="Proteomes" id="UP000240418">
    <property type="component" value="Unassembled WGS sequence"/>
</dbReference>
<dbReference type="EMBL" id="PYGJ01000015">
    <property type="protein sequence ID" value="PSL17680.1"/>
    <property type="molecule type" value="Genomic_DNA"/>
</dbReference>
<accession>A0A2P8F7I9</accession>
<evidence type="ECO:0000256" key="1">
    <source>
        <dbReference type="SAM" id="MobiDB-lite"/>
    </source>
</evidence>
<name>A0A2P8F7I9_9RHOB</name>
<reference evidence="3 4" key="1">
    <citation type="submission" date="2018-03" db="EMBL/GenBank/DDBJ databases">
        <title>Genomic Encyclopedia of Archaeal and Bacterial Type Strains, Phase II (KMG-II): from individual species to whole genera.</title>
        <authorList>
            <person name="Goeker M."/>
        </authorList>
    </citation>
    <scope>NUCLEOTIDE SEQUENCE [LARGE SCALE GENOMIC DNA]</scope>
    <source>
        <strain evidence="3 4">DSM 100673</strain>
    </source>
</reference>
<evidence type="ECO:0000313" key="4">
    <source>
        <dbReference type="Proteomes" id="UP000240418"/>
    </source>
</evidence>
<proteinExistence type="predicted"/>
<evidence type="ECO:0000256" key="2">
    <source>
        <dbReference type="SAM" id="Phobius"/>
    </source>
</evidence>
<protein>
    <submittedName>
        <fullName evidence="3">Uncharacterized protein</fullName>
    </submittedName>
</protein>
<feature type="region of interest" description="Disordered" evidence="1">
    <location>
        <begin position="159"/>
        <end position="186"/>
    </location>
</feature>
<keyword evidence="4" id="KW-1185">Reference proteome</keyword>
<sequence>MPLKDGFFAIPMPQLCRYSAATECFDGPALYLTPNRVNVVGTSNEATVLTVVSIFLLSLLGFGFALILAETISDDDNDNETETETPTCGAQTITGTVGDDFLVAHDSQLVRAEDGDDRVRVLGDTTVQGGVGSDIQCCFESAEDAEFYVGAGDDRIDTSRVTAGQSNGGSVKDHITSGSQGVARGG</sequence>
<keyword evidence="2" id="KW-0472">Membrane</keyword>
<gene>
    <name evidence="3" type="ORF">CLV88_11527</name>
</gene>
<feature type="compositionally biased region" description="Polar residues" evidence="1">
    <location>
        <begin position="159"/>
        <end position="169"/>
    </location>
</feature>
<feature type="transmembrane region" description="Helical" evidence="2">
    <location>
        <begin position="46"/>
        <end position="69"/>
    </location>
</feature>
<evidence type="ECO:0000313" key="3">
    <source>
        <dbReference type="EMBL" id="PSL17680.1"/>
    </source>
</evidence>